<dbReference type="Pfam" id="PF00149">
    <property type="entry name" value="Metallophos"/>
    <property type="match status" value="1"/>
</dbReference>
<keyword evidence="1 4" id="KW-0732">Signal</keyword>
<dbReference type="SMART" id="SM00409">
    <property type="entry name" value="IG"/>
    <property type="match status" value="4"/>
</dbReference>
<evidence type="ECO:0000313" key="6">
    <source>
        <dbReference type="EMBL" id="QCX00275.1"/>
    </source>
</evidence>
<evidence type="ECO:0000256" key="2">
    <source>
        <dbReference type="ARBA" id="ARBA00022801"/>
    </source>
</evidence>
<dbReference type="AlphaFoldDB" id="A0A5B7SNS9"/>
<dbReference type="PANTHER" id="PTHR10161:SF14">
    <property type="entry name" value="TARTRATE-RESISTANT ACID PHOSPHATASE TYPE 5"/>
    <property type="match status" value="1"/>
</dbReference>
<name>A0A5B7SNS9_9FLAO</name>
<feature type="chain" id="PRO_5023021062" description="Immunoglobulin domain-containing protein" evidence="4">
    <location>
        <begin position="22"/>
        <end position="1033"/>
    </location>
</feature>
<dbReference type="InterPro" id="IPR004843">
    <property type="entry name" value="Calcineurin-like_PHP"/>
</dbReference>
<feature type="domain" description="Immunoglobulin" evidence="5">
    <location>
        <begin position="584"/>
        <end position="650"/>
    </location>
</feature>
<dbReference type="InterPro" id="IPR029052">
    <property type="entry name" value="Metallo-depent_PP-like"/>
</dbReference>
<evidence type="ECO:0000313" key="7">
    <source>
        <dbReference type="Proteomes" id="UP000310017"/>
    </source>
</evidence>
<dbReference type="RefSeq" id="WP_138852621.1">
    <property type="nucleotide sequence ID" value="NZ_CP040710.1"/>
</dbReference>
<proteinExistence type="predicted"/>
<evidence type="ECO:0000256" key="3">
    <source>
        <dbReference type="SAM" id="MobiDB-lite"/>
    </source>
</evidence>
<dbReference type="PANTHER" id="PTHR10161">
    <property type="entry name" value="TARTRATE-RESISTANT ACID PHOSPHATASE TYPE 5"/>
    <property type="match status" value="1"/>
</dbReference>
<dbReference type="Proteomes" id="UP000310017">
    <property type="component" value="Chromosome"/>
</dbReference>
<feature type="signal peptide" evidence="4">
    <location>
        <begin position="1"/>
        <end position="21"/>
    </location>
</feature>
<feature type="domain" description="Immunoglobulin" evidence="5">
    <location>
        <begin position="674"/>
        <end position="740"/>
    </location>
</feature>
<dbReference type="InterPro" id="IPR051558">
    <property type="entry name" value="Metallophosphoesterase_PAP"/>
</dbReference>
<sequence length="1033" mass="113857">MKIFQPYFASCILLFCSSIYAQDFAVIGDYGVDDSNELAVSELVKSWNPEFILTVGDNNYVDGEASTIDPNIGKYYSDFIYPYNGIFGEGASVNQFFPSPGNHDYDTNNAQPYYDYFELPGNERYYDFVKGDVHFFSLNSNIEEPDGVSASSVQGQWLRQKLAASTSKWKIVYFHHTPFSSGYHGSNSRMQWPYRQWGATAVIYGHDHHYERIEIDRVLYFVNGSGGRTLRSFTRTELPDTKVRYADEHGAMRINASANEIRFRFFNVNGDLIDSRTLSDDSNQNPDSTQKTYSIDSGANDVEEADPSGRLYVDSSDLELGFDGSDNQNFQTVGLRYRNIDIPKGARITEAYLDFTVDESGNDPSNVSFQGQLGSPVSSFDPSRLFDLSDRPKTVSELSWNPDPWLFIGEEVRSPNLALIIQEIIDDDQWESGNTLALFMKGDMGTRTADSFEGGGSNAAPRLKVIFEEGNNTSCQDGEIIPEWRLNGVWNSGQNTVTVQAGDEVVLSMLPNNVEVEITLPDGTVRPDNYNLGSVTNSDSGRYTLTKPNGCSEVLNLVVEGSGNCAEDDIIPEWRLNGLWESGSNSLVINEGDELVLSILPNNVPVAITLPDGTDRPDDFNLGSVSMADSGPYTLTRSNGCSEVLNLIVQASAECDDGQIIPEWRLNGEWRSGQSNLSFQEGDELMLSMLPNNIQVTITLPDGSEQPDDYLIPSLNSSNSGVYILTRNDGCSKTIDITVNDGNTGASNETTYSLTNGNQDVEEREGDGRLYANSSDLELGFDSYLDQNNQTIGIYFEEVDLPKNASVSNAFLEFTVDEVGSGSGTISIHGERSGDARSFDIGAAFEISGRSKTSQNVLWNPDDWNVVGAKKQSPDLSNIINEITSRSDWTPGNAIVFVITVSGTTRTVESYEGSASNSAKLFIATEDSSTASLKIRVDSELKETETNVPHLYPNPTENGTINIKLQEPLIGELTYELLDATRRRIGEGSLLLTVKKKVIRLNISSLESAPAGIYYLSLSTAGKFFGNFRVLKN</sequence>
<dbReference type="GO" id="GO:0016787">
    <property type="term" value="F:hydrolase activity"/>
    <property type="evidence" value="ECO:0007669"/>
    <property type="project" value="UniProtKB-KW"/>
</dbReference>
<dbReference type="KEGG" id="asag:FGM00_09185"/>
<feature type="region of interest" description="Disordered" evidence="3">
    <location>
        <begin position="276"/>
        <end position="306"/>
    </location>
</feature>
<feature type="domain" description="Immunoglobulin" evidence="5">
    <location>
        <begin position="948"/>
        <end position="1033"/>
    </location>
</feature>
<accession>A0A5B7SNS9</accession>
<dbReference type="SUPFAM" id="SSF56300">
    <property type="entry name" value="Metallo-dependent phosphatases"/>
    <property type="match status" value="1"/>
</dbReference>
<keyword evidence="2" id="KW-0378">Hydrolase</keyword>
<keyword evidence="7" id="KW-1185">Reference proteome</keyword>
<evidence type="ECO:0000259" key="5">
    <source>
        <dbReference type="SMART" id="SM00409"/>
    </source>
</evidence>
<evidence type="ECO:0000256" key="4">
    <source>
        <dbReference type="SAM" id="SignalP"/>
    </source>
</evidence>
<dbReference type="OrthoDB" id="9804511at2"/>
<reference evidence="6 7" key="1">
    <citation type="submission" date="2019-05" db="EMBL/GenBank/DDBJ databases">
        <title>Genome sequencing of F202Z8.</title>
        <authorList>
            <person name="Kwon Y.M."/>
        </authorList>
    </citation>
    <scope>NUCLEOTIDE SEQUENCE [LARGE SCALE GENOMIC DNA]</scope>
    <source>
        <strain evidence="6 7">F202Z8</strain>
    </source>
</reference>
<dbReference type="Gene3D" id="3.60.21.10">
    <property type="match status" value="1"/>
</dbReference>
<feature type="compositionally biased region" description="Polar residues" evidence="3">
    <location>
        <begin position="280"/>
        <end position="297"/>
    </location>
</feature>
<protein>
    <recommendedName>
        <fullName evidence="5">Immunoglobulin domain-containing protein</fullName>
    </recommendedName>
</protein>
<feature type="domain" description="Immunoglobulin" evidence="5">
    <location>
        <begin position="494"/>
        <end position="560"/>
    </location>
</feature>
<evidence type="ECO:0000256" key="1">
    <source>
        <dbReference type="ARBA" id="ARBA00022729"/>
    </source>
</evidence>
<organism evidence="6 7">
    <name type="scientific">Aggregatimonas sangjinii</name>
    <dbReference type="NCBI Taxonomy" id="2583587"/>
    <lineage>
        <taxon>Bacteria</taxon>
        <taxon>Pseudomonadati</taxon>
        <taxon>Bacteroidota</taxon>
        <taxon>Flavobacteriia</taxon>
        <taxon>Flavobacteriales</taxon>
        <taxon>Flavobacteriaceae</taxon>
        <taxon>Aggregatimonas</taxon>
    </lineage>
</organism>
<dbReference type="InterPro" id="IPR003599">
    <property type="entry name" value="Ig_sub"/>
</dbReference>
<dbReference type="EMBL" id="CP040710">
    <property type="protein sequence ID" value="QCX00275.1"/>
    <property type="molecule type" value="Genomic_DNA"/>
</dbReference>
<gene>
    <name evidence="6" type="ORF">FGM00_09185</name>
</gene>